<reference evidence="1" key="1">
    <citation type="submission" date="2014-09" db="EMBL/GenBank/DDBJ databases">
        <authorList>
            <person name="Magalhaes I.L.F."/>
            <person name="Oliveira U."/>
            <person name="Santos F.R."/>
            <person name="Vidigal T.H.D.A."/>
            <person name="Brescovit A.D."/>
            <person name="Santos A.J."/>
        </authorList>
    </citation>
    <scope>NUCLEOTIDE SEQUENCE</scope>
    <source>
        <tissue evidence="1">Shoot tissue taken approximately 20 cm above the soil surface</tissue>
    </source>
</reference>
<dbReference type="AlphaFoldDB" id="A0A0A9CL24"/>
<evidence type="ECO:0000313" key="1">
    <source>
        <dbReference type="EMBL" id="JAD72217.1"/>
    </source>
</evidence>
<dbReference type="EMBL" id="GBRH01225678">
    <property type="protein sequence ID" value="JAD72217.1"/>
    <property type="molecule type" value="Transcribed_RNA"/>
</dbReference>
<organism evidence="1">
    <name type="scientific">Arundo donax</name>
    <name type="common">Giant reed</name>
    <name type="synonym">Donax arundinaceus</name>
    <dbReference type="NCBI Taxonomy" id="35708"/>
    <lineage>
        <taxon>Eukaryota</taxon>
        <taxon>Viridiplantae</taxon>
        <taxon>Streptophyta</taxon>
        <taxon>Embryophyta</taxon>
        <taxon>Tracheophyta</taxon>
        <taxon>Spermatophyta</taxon>
        <taxon>Magnoliopsida</taxon>
        <taxon>Liliopsida</taxon>
        <taxon>Poales</taxon>
        <taxon>Poaceae</taxon>
        <taxon>PACMAD clade</taxon>
        <taxon>Arundinoideae</taxon>
        <taxon>Arundineae</taxon>
        <taxon>Arundo</taxon>
    </lineage>
</organism>
<proteinExistence type="predicted"/>
<protein>
    <submittedName>
        <fullName evidence="1">Uncharacterized protein</fullName>
    </submittedName>
</protein>
<name>A0A0A9CL24_ARUDO</name>
<reference evidence="1" key="2">
    <citation type="journal article" date="2015" name="Data Brief">
        <title>Shoot transcriptome of the giant reed, Arundo donax.</title>
        <authorList>
            <person name="Barrero R.A."/>
            <person name="Guerrero F.D."/>
            <person name="Moolhuijzen P."/>
            <person name="Goolsby J.A."/>
            <person name="Tidwell J."/>
            <person name="Bellgard S.E."/>
            <person name="Bellgard M.I."/>
        </authorList>
    </citation>
    <scope>NUCLEOTIDE SEQUENCE</scope>
    <source>
        <tissue evidence="1">Shoot tissue taken approximately 20 cm above the soil surface</tissue>
    </source>
</reference>
<accession>A0A0A9CL24</accession>
<sequence length="50" mass="5229">MAADATCAAQSCMVVIVGEHSQDLSRNVPHVKICADLGNGVIPALHRLIC</sequence>